<dbReference type="AlphaFoldDB" id="A0AAV4N8D7"/>
<dbReference type="EMBL" id="BPLQ01001320">
    <property type="protein sequence ID" value="GIX80708.1"/>
    <property type="molecule type" value="Genomic_DNA"/>
</dbReference>
<reference evidence="2 3" key="1">
    <citation type="submission" date="2021-06" db="EMBL/GenBank/DDBJ databases">
        <title>Caerostris darwini draft genome.</title>
        <authorList>
            <person name="Kono N."/>
            <person name="Arakawa K."/>
        </authorList>
    </citation>
    <scope>NUCLEOTIDE SEQUENCE [LARGE SCALE GENOMIC DNA]</scope>
</reference>
<name>A0AAV4N8D7_9ARAC</name>
<accession>A0AAV4N8D7</accession>
<dbReference type="InterPro" id="IPR016024">
    <property type="entry name" value="ARM-type_fold"/>
</dbReference>
<evidence type="ECO:0000313" key="2">
    <source>
        <dbReference type="EMBL" id="GIX80708.1"/>
    </source>
</evidence>
<proteinExistence type="predicted"/>
<evidence type="ECO:0000313" key="3">
    <source>
        <dbReference type="Proteomes" id="UP001054837"/>
    </source>
</evidence>
<protein>
    <submittedName>
        <fullName evidence="2">Ubiquitin carboxyl-terminal hydrolase 34</fullName>
    </submittedName>
</protein>
<comment type="caution">
    <text evidence="2">The sequence shown here is derived from an EMBL/GenBank/DDBJ whole genome shotgun (WGS) entry which is preliminary data.</text>
</comment>
<dbReference type="GO" id="GO:0016787">
    <property type="term" value="F:hydrolase activity"/>
    <property type="evidence" value="ECO:0007669"/>
    <property type="project" value="UniProtKB-KW"/>
</dbReference>
<keyword evidence="2" id="KW-0378">Hydrolase</keyword>
<feature type="region of interest" description="Disordered" evidence="1">
    <location>
        <begin position="340"/>
        <end position="360"/>
    </location>
</feature>
<organism evidence="2 3">
    <name type="scientific">Caerostris darwini</name>
    <dbReference type="NCBI Taxonomy" id="1538125"/>
    <lineage>
        <taxon>Eukaryota</taxon>
        <taxon>Metazoa</taxon>
        <taxon>Ecdysozoa</taxon>
        <taxon>Arthropoda</taxon>
        <taxon>Chelicerata</taxon>
        <taxon>Arachnida</taxon>
        <taxon>Araneae</taxon>
        <taxon>Araneomorphae</taxon>
        <taxon>Entelegynae</taxon>
        <taxon>Araneoidea</taxon>
        <taxon>Araneidae</taxon>
        <taxon>Caerostris</taxon>
    </lineage>
</organism>
<gene>
    <name evidence="2" type="primary">Usp34</name>
    <name evidence="2" type="ORF">CDAR_488701</name>
</gene>
<dbReference type="Proteomes" id="UP001054837">
    <property type="component" value="Unassembled WGS sequence"/>
</dbReference>
<keyword evidence="3" id="KW-1185">Reference proteome</keyword>
<evidence type="ECO:0000256" key="1">
    <source>
        <dbReference type="SAM" id="MobiDB-lite"/>
    </source>
</evidence>
<dbReference type="SUPFAM" id="SSF48371">
    <property type="entry name" value="ARM repeat"/>
    <property type="match status" value="2"/>
</dbReference>
<sequence length="904" mass="101770">MIKTFASTSCPEILPELVKAVLDREGHLPTFNENLGNEMYGLPTVSCQFKALSIMFLLQGQLGEGLAVEAEKILCNLVCWSTDKMIRMKFIEGCLQNIANNRSVIISMRLLPKLFASFQQFRGSSDTYSVTIWAEKEHKMMKHFFNNLINYTSSLNHEQVDTLWQCLARDPECADELFGWLLNQAKGKEQHALSISLFKHVLLEKMPQLPPESTSMMALNLLQQLSSIAHLATASYDTPSSAADVSGMRQLWGIALRALNTDVSMAAIQYAYHLRRWQLNGCGVNSHRSSIGDKPASPLRIICQPAGLSEKTTIELQNCDTVADLRAEVTQWWEQLQAKHKKDSTSDMKDSSPPSINGTSNGNICPILGTMLSDGPIRMISQGQELTYDFDEKTISELGIKDHQLVFVSVGAPRQSRRREGLEPASTLPPPPRERLPVILLLKSPYFEQLFGLMQHLGSLKAVLEDGKSVPQIKAQVLSRRVWEILMMLPTSPTMLQGFNIKKASSSEFRSKLQSLIDPKSPQKLMYSLQIVDSLWQTKGAELLNPLADKPSSELTTKKDALPWSTMFIKWGGLNHLFDIFISGVLQSYEDGEWNEWNQDCIACLLRLMYQFGVENSDDESSTDNELPRKRIKRARKGSSDKLLIPKLNKVMLKIMNKTESVMKALLSLLSEAASPCDPNQYKTGFWGRAQVVSCAMTLLVSWAFSEPQVYVHIFQYSSLDSLLKRLVLDHPEPALRREACTGLYRLCLGTNADGITGCRFVAPLLSRLLSFLSVAQNMRQPRPDEEDKEPYGPGCKDYFWLVCRLVDSLDENALQKNTNEKYALDLEGLARYLAESITNRDYRETRHNTIEDDGLRGLINLMTVVMKHNPSFKCSAAGKALVLHMFDALFVSAKPKQRHLPKM</sequence>